<protein>
    <submittedName>
        <fullName evidence="2">Uncharacterized protein</fullName>
    </submittedName>
</protein>
<feature type="non-terminal residue" evidence="2">
    <location>
        <position position="376"/>
    </location>
</feature>
<name>K0SMG2_THAOC</name>
<evidence type="ECO:0000313" key="2">
    <source>
        <dbReference type="EMBL" id="EJK62116.1"/>
    </source>
</evidence>
<gene>
    <name evidence="2" type="ORF">THAOC_17284</name>
</gene>
<proteinExistence type="predicted"/>
<keyword evidence="3" id="KW-1185">Reference proteome</keyword>
<evidence type="ECO:0000313" key="3">
    <source>
        <dbReference type="Proteomes" id="UP000266841"/>
    </source>
</evidence>
<dbReference type="EMBL" id="AGNL01019108">
    <property type="protein sequence ID" value="EJK62116.1"/>
    <property type="molecule type" value="Genomic_DNA"/>
</dbReference>
<sequence>MSANIQTIANTHASLIAAKGEVTTAQQAYDAAQAETIAKQTVNALLMRLQPLLTPIKHRAAAVLQTALSLLEQLAKDSGKIQTPTDDQFGALSVPMDSAFITLLGLEGTKLHSARTIHHLVVYLAEKRDEVKARKAMFEDLDIPWDDKQRLSVGYGTADQANAGYIATQYVSNTESIRNHLPAALYRFDLGSYSRFQLPGDPTEPDPKQAFVGGISTGPTDDLILSKLVKKICGELLYATVEAKYDKLDKFQQYGQDLYDKEVSTGNFIGKGEKPADGALNAFTGGGDDDNYRNLCRCAGRADRARQGISNYDTNKTHLDEAPFGCADDDNGPGSEPPPHDRKRYVSTFMLSRRRPPAAVGSRASLLQGLLSTSTT</sequence>
<dbReference type="AlphaFoldDB" id="K0SMG2"/>
<feature type="region of interest" description="Disordered" evidence="1">
    <location>
        <begin position="320"/>
        <end position="342"/>
    </location>
</feature>
<accession>K0SMG2</accession>
<organism evidence="2 3">
    <name type="scientific">Thalassiosira oceanica</name>
    <name type="common">Marine diatom</name>
    <dbReference type="NCBI Taxonomy" id="159749"/>
    <lineage>
        <taxon>Eukaryota</taxon>
        <taxon>Sar</taxon>
        <taxon>Stramenopiles</taxon>
        <taxon>Ochrophyta</taxon>
        <taxon>Bacillariophyta</taxon>
        <taxon>Coscinodiscophyceae</taxon>
        <taxon>Thalassiosirophycidae</taxon>
        <taxon>Thalassiosirales</taxon>
        <taxon>Thalassiosiraceae</taxon>
        <taxon>Thalassiosira</taxon>
    </lineage>
</organism>
<reference evidence="2 3" key="1">
    <citation type="journal article" date="2012" name="Genome Biol.">
        <title>Genome and low-iron response of an oceanic diatom adapted to chronic iron limitation.</title>
        <authorList>
            <person name="Lommer M."/>
            <person name="Specht M."/>
            <person name="Roy A.S."/>
            <person name="Kraemer L."/>
            <person name="Andreson R."/>
            <person name="Gutowska M.A."/>
            <person name="Wolf J."/>
            <person name="Bergner S.V."/>
            <person name="Schilhabel M.B."/>
            <person name="Klostermeier U.C."/>
            <person name="Beiko R.G."/>
            <person name="Rosenstiel P."/>
            <person name="Hippler M."/>
            <person name="Laroche J."/>
        </authorList>
    </citation>
    <scope>NUCLEOTIDE SEQUENCE [LARGE SCALE GENOMIC DNA]</scope>
    <source>
        <strain evidence="2 3">CCMP1005</strain>
    </source>
</reference>
<comment type="caution">
    <text evidence="2">The sequence shown here is derived from an EMBL/GenBank/DDBJ whole genome shotgun (WGS) entry which is preliminary data.</text>
</comment>
<dbReference type="Proteomes" id="UP000266841">
    <property type="component" value="Unassembled WGS sequence"/>
</dbReference>
<evidence type="ECO:0000256" key="1">
    <source>
        <dbReference type="SAM" id="MobiDB-lite"/>
    </source>
</evidence>